<comment type="function">
    <text evidence="7">Catalyzes the deamination of adenosine to inosine at the wobble position 34 of tRNA(Arg2).</text>
</comment>
<dbReference type="RefSeq" id="WP_255135666.1">
    <property type="nucleotide sequence ID" value="NZ_JANDBC010000003.1"/>
</dbReference>
<dbReference type="HAMAP" id="MF_00972">
    <property type="entry name" value="tRNA_aden_deaminase"/>
    <property type="match status" value="1"/>
</dbReference>
<evidence type="ECO:0000256" key="4">
    <source>
        <dbReference type="ARBA" id="ARBA00022801"/>
    </source>
</evidence>
<dbReference type="GO" id="GO:0052717">
    <property type="term" value="F:tRNA-specific adenosine-34 deaminase activity"/>
    <property type="evidence" value="ECO:0007669"/>
    <property type="project" value="UniProtKB-UniRule"/>
</dbReference>
<feature type="active site" description="Proton donor" evidence="7">
    <location>
        <position position="63"/>
    </location>
</feature>
<evidence type="ECO:0000256" key="7">
    <source>
        <dbReference type="HAMAP-Rule" id="MF_00972"/>
    </source>
</evidence>
<comment type="similarity">
    <text evidence="7">Belongs to the cytidine and deoxycytidylate deaminase family.</text>
</comment>
<feature type="domain" description="CMP/dCMP-type deaminase" evidence="8">
    <location>
        <begin position="10"/>
        <end position="120"/>
    </location>
</feature>
<dbReference type="GO" id="GO:0008270">
    <property type="term" value="F:zinc ion binding"/>
    <property type="evidence" value="ECO:0007669"/>
    <property type="project" value="UniProtKB-UniRule"/>
</dbReference>
<comment type="subunit">
    <text evidence="1 7">Homodimer.</text>
</comment>
<comment type="cofactor">
    <cofactor evidence="7">
        <name>Zn(2+)</name>
        <dbReference type="ChEBI" id="CHEBI:29105"/>
    </cofactor>
    <text evidence="7">Binds 1 zinc ion per subunit.</text>
</comment>
<dbReference type="NCBIfam" id="NF008113">
    <property type="entry name" value="PRK10860.1"/>
    <property type="match status" value="1"/>
</dbReference>
<accession>A0A9X2RH18</accession>
<gene>
    <name evidence="7 9" type="primary">tadA</name>
    <name evidence="9" type="ORF">NM125_14350</name>
</gene>
<proteinExistence type="inferred from homology"/>
<dbReference type="Gene3D" id="3.40.140.10">
    <property type="entry name" value="Cytidine Deaminase, domain 2"/>
    <property type="match status" value="1"/>
</dbReference>
<dbReference type="CDD" id="cd01285">
    <property type="entry name" value="nucleoside_deaminase"/>
    <property type="match status" value="1"/>
</dbReference>
<evidence type="ECO:0000256" key="5">
    <source>
        <dbReference type="ARBA" id="ARBA00022833"/>
    </source>
</evidence>
<feature type="binding site" evidence="7">
    <location>
        <position position="91"/>
    </location>
    <ligand>
        <name>Zn(2+)</name>
        <dbReference type="ChEBI" id="CHEBI:29105"/>
        <note>catalytic</note>
    </ligand>
</feature>
<dbReference type="Pfam" id="PF00383">
    <property type="entry name" value="dCMP_cyt_deam_1"/>
    <property type="match status" value="1"/>
</dbReference>
<dbReference type="PROSITE" id="PS51747">
    <property type="entry name" value="CYT_DCMP_DEAMINASES_2"/>
    <property type="match status" value="1"/>
</dbReference>
<feature type="binding site" evidence="7">
    <location>
        <position position="61"/>
    </location>
    <ligand>
        <name>Zn(2+)</name>
        <dbReference type="ChEBI" id="CHEBI:29105"/>
        <note>catalytic</note>
    </ligand>
</feature>
<comment type="caution">
    <text evidence="9">The sequence shown here is derived from an EMBL/GenBank/DDBJ whole genome shotgun (WGS) entry which is preliminary data.</text>
</comment>
<keyword evidence="10" id="KW-1185">Reference proteome</keyword>
<evidence type="ECO:0000256" key="6">
    <source>
        <dbReference type="ARBA" id="ARBA00048045"/>
    </source>
</evidence>
<name>A0A9X2RH18_9BACT</name>
<dbReference type="AlphaFoldDB" id="A0A9X2RH18"/>
<protein>
    <recommendedName>
        <fullName evidence="7">tRNA-specific adenosine deaminase</fullName>
        <ecNumber evidence="7">3.5.4.33</ecNumber>
    </recommendedName>
</protein>
<comment type="catalytic activity">
    <reaction evidence="6 7">
        <text>adenosine(34) in tRNA + H2O + H(+) = inosine(34) in tRNA + NH4(+)</text>
        <dbReference type="Rhea" id="RHEA:43168"/>
        <dbReference type="Rhea" id="RHEA-COMP:10373"/>
        <dbReference type="Rhea" id="RHEA-COMP:10374"/>
        <dbReference type="ChEBI" id="CHEBI:15377"/>
        <dbReference type="ChEBI" id="CHEBI:15378"/>
        <dbReference type="ChEBI" id="CHEBI:28938"/>
        <dbReference type="ChEBI" id="CHEBI:74411"/>
        <dbReference type="ChEBI" id="CHEBI:82852"/>
        <dbReference type="EC" id="3.5.4.33"/>
    </reaction>
</comment>
<dbReference type="InterPro" id="IPR016193">
    <property type="entry name" value="Cytidine_deaminase-like"/>
</dbReference>
<keyword evidence="4 7" id="KW-0378">Hydrolase</keyword>
<dbReference type="GO" id="GO:0002100">
    <property type="term" value="P:tRNA wobble adenosine to inosine editing"/>
    <property type="evidence" value="ECO:0007669"/>
    <property type="project" value="UniProtKB-UniRule"/>
</dbReference>
<dbReference type="FunFam" id="3.40.140.10:FF:000005">
    <property type="entry name" value="tRNA-specific adenosine deaminase"/>
    <property type="match status" value="1"/>
</dbReference>
<dbReference type="EC" id="3.5.4.33" evidence="7"/>
<dbReference type="SUPFAM" id="SSF53927">
    <property type="entry name" value="Cytidine deaminase-like"/>
    <property type="match status" value="1"/>
</dbReference>
<evidence type="ECO:0000256" key="3">
    <source>
        <dbReference type="ARBA" id="ARBA00022723"/>
    </source>
</evidence>
<organism evidence="9 10">
    <name type="scientific">Gracilimonas sediminicola</name>
    <dbReference type="NCBI Taxonomy" id="2952158"/>
    <lineage>
        <taxon>Bacteria</taxon>
        <taxon>Pseudomonadati</taxon>
        <taxon>Balneolota</taxon>
        <taxon>Balneolia</taxon>
        <taxon>Balneolales</taxon>
        <taxon>Balneolaceae</taxon>
        <taxon>Gracilimonas</taxon>
    </lineage>
</organism>
<keyword evidence="5 7" id="KW-0862">Zinc</keyword>
<dbReference type="EMBL" id="JANDBC010000003">
    <property type="protein sequence ID" value="MCP9292767.1"/>
    <property type="molecule type" value="Genomic_DNA"/>
</dbReference>
<dbReference type="PANTHER" id="PTHR11079">
    <property type="entry name" value="CYTOSINE DEAMINASE FAMILY MEMBER"/>
    <property type="match status" value="1"/>
</dbReference>
<keyword evidence="2 7" id="KW-0819">tRNA processing</keyword>
<keyword evidence="3 7" id="KW-0479">Metal-binding</keyword>
<sequence length="158" mass="17401">MSEIEGQVWQKHHRFMARAFMLAEQAFDEGEVPVGAIVVRNEQIIGKGYNQVQRLNDPTAHAEMIAISAACETMDEKYLSECTLYVTLEPCPMCAGAAVWSKLGGIVFGATDAKAGGCGSVFNISSNKKLNHQAEVIQGVMEAECEHLMKAFFKDRRD</sequence>
<reference evidence="9" key="1">
    <citation type="submission" date="2022-06" db="EMBL/GenBank/DDBJ databases">
        <title>Gracilimonas sp. CAU 1638 isolated from sea sediment.</title>
        <authorList>
            <person name="Kim W."/>
        </authorList>
    </citation>
    <scope>NUCLEOTIDE SEQUENCE</scope>
    <source>
        <strain evidence="9">CAU 1638</strain>
    </source>
</reference>
<evidence type="ECO:0000313" key="10">
    <source>
        <dbReference type="Proteomes" id="UP001139125"/>
    </source>
</evidence>
<evidence type="ECO:0000256" key="1">
    <source>
        <dbReference type="ARBA" id="ARBA00011738"/>
    </source>
</evidence>
<feature type="binding site" evidence="7">
    <location>
        <position position="94"/>
    </location>
    <ligand>
        <name>Zn(2+)</name>
        <dbReference type="ChEBI" id="CHEBI:29105"/>
        <note>catalytic</note>
    </ligand>
</feature>
<dbReference type="Proteomes" id="UP001139125">
    <property type="component" value="Unassembled WGS sequence"/>
</dbReference>
<dbReference type="InterPro" id="IPR028883">
    <property type="entry name" value="tRNA_aden_deaminase"/>
</dbReference>
<dbReference type="PANTHER" id="PTHR11079:SF179">
    <property type="entry name" value="TRNA(ADENINE(34)) DEAMINASE, CHLOROPLASTIC"/>
    <property type="match status" value="1"/>
</dbReference>
<evidence type="ECO:0000313" key="9">
    <source>
        <dbReference type="EMBL" id="MCP9292767.1"/>
    </source>
</evidence>
<evidence type="ECO:0000259" key="8">
    <source>
        <dbReference type="PROSITE" id="PS51747"/>
    </source>
</evidence>
<evidence type="ECO:0000256" key="2">
    <source>
        <dbReference type="ARBA" id="ARBA00022694"/>
    </source>
</evidence>
<dbReference type="InterPro" id="IPR002125">
    <property type="entry name" value="CMP_dCMP_dom"/>
</dbReference>